<dbReference type="AlphaFoldDB" id="A0A815TMX6"/>
<evidence type="ECO:0000256" key="1">
    <source>
        <dbReference type="SAM" id="Phobius"/>
    </source>
</evidence>
<protein>
    <submittedName>
        <fullName evidence="2">Uncharacterized protein</fullName>
    </submittedName>
</protein>
<organism evidence="2 3">
    <name type="scientific">Adineta ricciae</name>
    <name type="common">Rotifer</name>
    <dbReference type="NCBI Taxonomy" id="249248"/>
    <lineage>
        <taxon>Eukaryota</taxon>
        <taxon>Metazoa</taxon>
        <taxon>Spiralia</taxon>
        <taxon>Gnathifera</taxon>
        <taxon>Rotifera</taxon>
        <taxon>Eurotatoria</taxon>
        <taxon>Bdelloidea</taxon>
        <taxon>Adinetida</taxon>
        <taxon>Adinetidae</taxon>
        <taxon>Adineta</taxon>
    </lineage>
</organism>
<evidence type="ECO:0000313" key="3">
    <source>
        <dbReference type="Proteomes" id="UP000663852"/>
    </source>
</evidence>
<accession>A0A815TMX6</accession>
<proteinExistence type="predicted"/>
<keyword evidence="1" id="KW-0812">Transmembrane</keyword>
<dbReference type="Proteomes" id="UP000663852">
    <property type="component" value="Unassembled WGS sequence"/>
</dbReference>
<dbReference type="EMBL" id="CAJNOJ010000659">
    <property type="protein sequence ID" value="CAF1505171.1"/>
    <property type="molecule type" value="Genomic_DNA"/>
</dbReference>
<name>A0A815TMX6_ADIRI</name>
<dbReference type="OrthoDB" id="10025672at2759"/>
<feature type="non-terminal residue" evidence="2">
    <location>
        <position position="1"/>
    </location>
</feature>
<comment type="caution">
    <text evidence="2">The sequence shown here is derived from an EMBL/GenBank/DDBJ whole genome shotgun (WGS) entry which is preliminary data.</text>
</comment>
<keyword evidence="1" id="KW-1133">Transmembrane helix</keyword>
<feature type="transmembrane region" description="Helical" evidence="1">
    <location>
        <begin position="7"/>
        <end position="26"/>
    </location>
</feature>
<evidence type="ECO:0000313" key="2">
    <source>
        <dbReference type="EMBL" id="CAF1505171.1"/>
    </source>
</evidence>
<keyword evidence="1" id="KW-0472">Membrane</keyword>
<sequence>MKTRRILALVICTFFYFCYHGIMHHFCDKRCDRDDILSQNRTFVLNKSHAATRCLCVITRVYGPQVEYLPVLALGLRYAGLQNIRMFVVNTDNRTDIGQLAATIEIINKLVRHSNYIRLLDMGVLSAQNDYGYDMTDRALKYLYEGTSRPYTTCAYVMFTNADNFYARSFGKYILPYMKTK</sequence>
<gene>
    <name evidence="2" type="ORF">EDS130_LOCUS42881</name>
</gene>
<reference evidence="2" key="1">
    <citation type="submission" date="2021-02" db="EMBL/GenBank/DDBJ databases">
        <authorList>
            <person name="Nowell W R."/>
        </authorList>
    </citation>
    <scope>NUCLEOTIDE SEQUENCE</scope>
</reference>